<dbReference type="InterPro" id="IPR036457">
    <property type="entry name" value="PPM-type-like_dom_sf"/>
</dbReference>
<organism evidence="6 7">
    <name type="scientific">Streblomastix strix</name>
    <dbReference type="NCBI Taxonomy" id="222440"/>
    <lineage>
        <taxon>Eukaryota</taxon>
        <taxon>Metamonada</taxon>
        <taxon>Preaxostyla</taxon>
        <taxon>Oxymonadida</taxon>
        <taxon>Streblomastigidae</taxon>
        <taxon>Streblomastix</taxon>
    </lineage>
</organism>
<name>A0A5J4WNA3_9EUKA</name>
<keyword evidence="3 4" id="KW-0904">Protein phosphatase</keyword>
<evidence type="ECO:0000259" key="5">
    <source>
        <dbReference type="PROSITE" id="PS51746"/>
    </source>
</evidence>
<evidence type="ECO:0000256" key="4">
    <source>
        <dbReference type="RuleBase" id="RU003465"/>
    </source>
</evidence>
<dbReference type="SUPFAM" id="SSF81606">
    <property type="entry name" value="PP2C-like"/>
    <property type="match status" value="1"/>
</dbReference>
<reference evidence="6 7" key="1">
    <citation type="submission" date="2019-03" db="EMBL/GenBank/DDBJ databases">
        <title>Single cell metagenomics reveals metabolic interactions within the superorganism composed of flagellate Streblomastix strix and complex community of Bacteroidetes bacteria on its surface.</title>
        <authorList>
            <person name="Treitli S.C."/>
            <person name="Kolisko M."/>
            <person name="Husnik F."/>
            <person name="Keeling P."/>
            <person name="Hampl V."/>
        </authorList>
    </citation>
    <scope>NUCLEOTIDE SEQUENCE [LARGE SCALE GENOMIC DNA]</scope>
    <source>
        <strain evidence="6">ST1C</strain>
    </source>
</reference>
<dbReference type="PANTHER" id="PTHR47992">
    <property type="entry name" value="PROTEIN PHOSPHATASE"/>
    <property type="match status" value="1"/>
</dbReference>
<evidence type="ECO:0000313" key="6">
    <source>
        <dbReference type="EMBL" id="KAA6396283.1"/>
    </source>
</evidence>
<dbReference type="GO" id="GO:0004722">
    <property type="term" value="F:protein serine/threonine phosphatase activity"/>
    <property type="evidence" value="ECO:0007669"/>
    <property type="project" value="InterPro"/>
</dbReference>
<protein>
    <recommendedName>
        <fullName evidence="5">PPM-type phosphatase domain-containing protein</fullName>
    </recommendedName>
</protein>
<evidence type="ECO:0000256" key="2">
    <source>
        <dbReference type="ARBA" id="ARBA00022801"/>
    </source>
</evidence>
<keyword evidence="2 4" id="KW-0378">Hydrolase</keyword>
<comment type="caution">
    <text evidence="6">The sequence shown here is derived from an EMBL/GenBank/DDBJ whole genome shotgun (WGS) entry which is preliminary data.</text>
</comment>
<dbReference type="Pfam" id="PF00481">
    <property type="entry name" value="PP2C"/>
    <property type="match status" value="1"/>
</dbReference>
<gene>
    <name evidence="6" type="ORF">EZS28_008191</name>
</gene>
<dbReference type="GO" id="GO:0046872">
    <property type="term" value="F:metal ion binding"/>
    <property type="evidence" value="ECO:0007669"/>
    <property type="project" value="UniProtKB-KW"/>
</dbReference>
<keyword evidence="1" id="KW-0479">Metal-binding</keyword>
<dbReference type="EMBL" id="SNRW01001465">
    <property type="protein sequence ID" value="KAA6396283.1"/>
    <property type="molecule type" value="Genomic_DNA"/>
</dbReference>
<dbReference type="PROSITE" id="PS01032">
    <property type="entry name" value="PPM_1"/>
    <property type="match status" value="1"/>
</dbReference>
<dbReference type="SMART" id="SM00332">
    <property type="entry name" value="PP2Cc"/>
    <property type="match status" value="1"/>
</dbReference>
<feature type="domain" description="PPM-type phosphatase" evidence="5">
    <location>
        <begin position="6"/>
        <end position="266"/>
    </location>
</feature>
<dbReference type="Gene3D" id="3.60.40.10">
    <property type="entry name" value="PPM-type phosphatase domain"/>
    <property type="match status" value="1"/>
</dbReference>
<dbReference type="AlphaFoldDB" id="A0A5J4WNA3"/>
<dbReference type="PROSITE" id="PS51746">
    <property type="entry name" value="PPM_2"/>
    <property type="match status" value="1"/>
</dbReference>
<proteinExistence type="inferred from homology"/>
<evidence type="ECO:0000256" key="1">
    <source>
        <dbReference type="ARBA" id="ARBA00022723"/>
    </source>
</evidence>
<evidence type="ECO:0000256" key="3">
    <source>
        <dbReference type="ARBA" id="ARBA00022912"/>
    </source>
</evidence>
<dbReference type="InterPro" id="IPR000222">
    <property type="entry name" value="PP2C_BS"/>
</dbReference>
<dbReference type="CDD" id="cd00143">
    <property type="entry name" value="PP2Cc"/>
    <property type="match status" value="1"/>
</dbReference>
<dbReference type="InterPro" id="IPR015655">
    <property type="entry name" value="PP2C"/>
</dbReference>
<evidence type="ECO:0000313" key="7">
    <source>
        <dbReference type="Proteomes" id="UP000324800"/>
    </source>
</evidence>
<dbReference type="Proteomes" id="UP000324800">
    <property type="component" value="Unassembled WGS sequence"/>
</dbReference>
<comment type="similarity">
    <text evidence="4">Belongs to the PP2C family.</text>
</comment>
<sequence>MTAEQYLGVISDYKFANELNPRFRRTMEDEHIALTDLEHVDGAAFFGIYDGHGGRDAVEFAKANLHNVFLDIIQKSPEGKVTDLLAEAFQVTDKNMEEAHVEYDGTTAVVLYIRKEKKDGHPIKKLYVANCGDARAILVTPTGGKRLSYDHKPNLPEEVSRIRDAGGFVVAGRVNGILSVSRALGDHAMKKFVISDAFVSETTVDPAVDTHVVLACDGVWDVLSDDDVAQIVTTNKDDCGEAAESIKKTALEKGSMDNITVGVIKLQQGDPVKV</sequence>
<dbReference type="SMART" id="SM00331">
    <property type="entry name" value="PP2C_SIG"/>
    <property type="match status" value="1"/>
</dbReference>
<dbReference type="OrthoDB" id="10264738at2759"/>
<dbReference type="InterPro" id="IPR001932">
    <property type="entry name" value="PPM-type_phosphatase-like_dom"/>
</dbReference>
<accession>A0A5J4WNA3</accession>